<evidence type="ECO:0000313" key="2">
    <source>
        <dbReference type="Proteomes" id="UP001221757"/>
    </source>
</evidence>
<proteinExistence type="predicted"/>
<gene>
    <name evidence="1" type="ORF">B0H17DRAFT_1216640</name>
</gene>
<protein>
    <submittedName>
        <fullName evidence="1">Uncharacterized protein</fullName>
    </submittedName>
</protein>
<reference evidence="1" key="1">
    <citation type="submission" date="2023-03" db="EMBL/GenBank/DDBJ databases">
        <title>Massive genome expansion in bonnet fungi (Mycena s.s.) driven by repeated elements and novel gene families across ecological guilds.</title>
        <authorList>
            <consortium name="Lawrence Berkeley National Laboratory"/>
            <person name="Harder C.B."/>
            <person name="Miyauchi S."/>
            <person name="Viragh M."/>
            <person name="Kuo A."/>
            <person name="Thoen E."/>
            <person name="Andreopoulos B."/>
            <person name="Lu D."/>
            <person name="Skrede I."/>
            <person name="Drula E."/>
            <person name="Henrissat B."/>
            <person name="Morin E."/>
            <person name="Kohler A."/>
            <person name="Barry K."/>
            <person name="LaButti K."/>
            <person name="Morin E."/>
            <person name="Salamov A."/>
            <person name="Lipzen A."/>
            <person name="Mereny Z."/>
            <person name="Hegedus B."/>
            <person name="Baldrian P."/>
            <person name="Stursova M."/>
            <person name="Weitz H."/>
            <person name="Taylor A."/>
            <person name="Grigoriev I.V."/>
            <person name="Nagy L.G."/>
            <person name="Martin F."/>
            <person name="Kauserud H."/>
        </authorList>
    </citation>
    <scope>NUCLEOTIDE SEQUENCE</scope>
    <source>
        <strain evidence="1">CBHHK067</strain>
    </source>
</reference>
<evidence type="ECO:0000313" key="1">
    <source>
        <dbReference type="EMBL" id="KAJ7640222.1"/>
    </source>
</evidence>
<keyword evidence="2" id="KW-1185">Reference proteome</keyword>
<accession>A0AAD7C6F1</accession>
<dbReference type="Proteomes" id="UP001221757">
    <property type="component" value="Unassembled WGS sequence"/>
</dbReference>
<name>A0AAD7C6F1_MYCRO</name>
<sequence>MPPTRPANISELAVVQADANSAPTADQRRAIHAERLIWEAIWSEHSSTHQDQASELNGEQRYNLTVNGKDMLHHLGRLKAALSSDMNARSAAQQPLRTLSLHSYFQVDAPAARLATDARRSAARSR</sequence>
<dbReference type="AlphaFoldDB" id="A0AAD7C6F1"/>
<organism evidence="1 2">
    <name type="scientific">Mycena rosella</name>
    <name type="common">Pink bonnet</name>
    <name type="synonym">Agaricus rosellus</name>
    <dbReference type="NCBI Taxonomy" id="1033263"/>
    <lineage>
        <taxon>Eukaryota</taxon>
        <taxon>Fungi</taxon>
        <taxon>Dikarya</taxon>
        <taxon>Basidiomycota</taxon>
        <taxon>Agaricomycotina</taxon>
        <taxon>Agaricomycetes</taxon>
        <taxon>Agaricomycetidae</taxon>
        <taxon>Agaricales</taxon>
        <taxon>Marasmiineae</taxon>
        <taxon>Mycenaceae</taxon>
        <taxon>Mycena</taxon>
    </lineage>
</organism>
<dbReference type="EMBL" id="JARKIE010000431">
    <property type="protein sequence ID" value="KAJ7640222.1"/>
    <property type="molecule type" value="Genomic_DNA"/>
</dbReference>
<comment type="caution">
    <text evidence="1">The sequence shown here is derived from an EMBL/GenBank/DDBJ whole genome shotgun (WGS) entry which is preliminary data.</text>
</comment>